<name>A0AAV5N0M1_9GAMM</name>
<keyword evidence="1" id="KW-0812">Transmembrane</keyword>
<keyword evidence="1" id="KW-1133">Transmembrane helix</keyword>
<comment type="caution">
    <text evidence="3">The sequence shown here is derived from an EMBL/GenBank/DDBJ whole genome shotgun (WGS) entry which is preliminary data.</text>
</comment>
<feature type="domain" description="YbbD head" evidence="2">
    <location>
        <begin position="39"/>
        <end position="85"/>
    </location>
</feature>
<evidence type="ECO:0000313" key="3">
    <source>
        <dbReference type="EMBL" id="GKX54002.1"/>
    </source>
</evidence>
<dbReference type="InterPro" id="IPR058827">
    <property type="entry name" value="YbbD_head"/>
</dbReference>
<reference evidence="3" key="1">
    <citation type="submission" date="2022-06" db="EMBL/GenBank/DDBJ databases">
        <title>Draft genome sequences of Leminorella grimontii str. JCM5902.</title>
        <authorList>
            <person name="Wakabayashi Y."/>
            <person name="Kojima K."/>
        </authorList>
    </citation>
    <scope>NUCLEOTIDE SEQUENCE</scope>
    <source>
        <strain evidence="3">JCM 5902</strain>
    </source>
</reference>
<sequence length="176" mass="20309">MKGIKNRSGCRLAIVPVVILATVFYVFIKSFTDAIEVNEFKYDSYLSIPEDSGVKTWLPDFFPKNAKDIDFYSNVDLNTFGVTFSLDDDESKNFEAQLVYSASSEGESRIKKEDDLVSQVWCRRGMYLGESGGIYLIGKYRGMNRYYLINATRHRSFESNYDERIGEIEKTFCILR</sequence>
<dbReference type="Proteomes" id="UP001058124">
    <property type="component" value="Unassembled WGS sequence"/>
</dbReference>
<keyword evidence="4" id="KW-1185">Reference proteome</keyword>
<proteinExistence type="predicted"/>
<gene>
    <name evidence="3" type="ORF">SOASR030_01140</name>
</gene>
<accession>A0AAV5N0M1</accession>
<keyword evidence="1" id="KW-0472">Membrane</keyword>
<protein>
    <recommendedName>
        <fullName evidence="2">YbbD head domain-containing protein</fullName>
    </recommendedName>
</protein>
<dbReference type="EMBL" id="BRLH01000001">
    <property type="protein sequence ID" value="GKX54002.1"/>
    <property type="molecule type" value="Genomic_DNA"/>
</dbReference>
<feature type="transmembrane region" description="Helical" evidence="1">
    <location>
        <begin position="12"/>
        <end position="28"/>
    </location>
</feature>
<organism evidence="3 4">
    <name type="scientific">Leminorella grimontii</name>
    <dbReference type="NCBI Taxonomy" id="82981"/>
    <lineage>
        <taxon>Bacteria</taxon>
        <taxon>Pseudomonadati</taxon>
        <taxon>Pseudomonadota</taxon>
        <taxon>Gammaproteobacteria</taxon>
        <taxon>Enterobacterales</taxon>
        <taxon>Budviciaceae</taxon>
        <taxon>Leminorella</taxon>
    </lineage>
</organism>
<dbReference type="Pfam" id="PF26610">
    <property type="entry name" value="YbbD_head"/>
    <property type="match status" value="1"/>
</dbReference>
<evidence type="ECO:0000256" key="1">
    <source>
        <dbReference type="SAM" id="Phobius"/>
    </source>
</evidence>
<evidence type="ECO:0000259" key="2">
    <source>
        <dbReference type="Pfam" id="PF26610"/>
    </source>
</evidence>
<evidence type="ECO:0000313" key="4">
    <source>
        <dbReference type="Proteomes" id="UP001058124"/>
    </source>
</evidence>
<dbReference type="AlphaFoldDB" id="A0AAV5N0M1"/>